<keyword evidence="9" id="KW-0931">ER-Golgi transport</keyword>
<accession>A0AAN9ZFZ6</accession>
<dbReference type="PANTHER" id="PTHR13923">
    <property type="entry name" value="SEC31-RELATED PROTEIN"/>
    <property type="match status" value="1"/>
</dbReference>
<dbReference type="Proteomes" id="UP001378592">
    <property type="component" value="Unassembled WGS sequence"/>
</dbReference>
<comment type="similarity">
    <text evidence="3">Belongs to the WD repeat SEC31 family.</text>
</comment>
<sequence>MKVKEIDRTVNVAWSPATQYPILLAAGTAAQQLDSSFSTSAALELYSLNLGEPGLDMDLRVSAPSDYRFHKIAWGAYGPAHEKGSGIIVGGCDGGRIQIYNASKLLSGEDGLIVSQEKHTGPVQALDFNPFQSNLLATGASESEIFIWDLNNVSTPMTPGAKAQPPENVVCMSWNRQVQHILASTFAQRCVVWDLRKNEPIIKLSDGTTRIRWKVVAWHPEVATQMCLASEEDQSPVIQLWDLRFATSPLKVLEGHQRGVLSIAWCMQDSELLVSCGKDNRILCWNPESSNPGGEVVCDVATTNQWNFDVSWCPRNPALIAASSFDGHVSIYSLLGGQQQMQTSNKIADSFPGMEAYAQAPVTQQHQVPVDLRKPPKWLRRPVGASFGFGGKLVIFENATAAEIAAAGGGPPMRTIRVSQVVTEPELIQRSTLLESALQSGQYVEFCQNKITLSTNPHDKYVWSFLRASFSLNPQTELLNLLGFKQEELNAKLNRLLGKPANARPDPVENLSDGVAGLGRENESGDDDGSDDLQINSGWAPDGDASAAFDAIAAENQFNNIDAKPLPPLKIPVGDDTDGLISQALLLGNIESAVDLCLNDGRMADAIILAMTGGNELLARTQYRYFQQSKGQLATLISAVVTEDWSQVVKACEVDSWKEALAATLTHAKNDEFPILCEQLGQRLEQEGHGPQRMNAQLCYICAGSVGRLVDCWSDSIKPDSPNKMQDLVERVMILSKAAEFQGHNVQISGSLAQFLSQYAGILAAQGSLNAAVTYLGNSDEEQVKQLRERLLCALGHQSAYANHLPQQCQPSQVQQQQHAQSRVQPSSRRSSAFYPAPVPQPSQHNYGGAASQPQPGYSPFQTMGQQTHVKPATPSFPGQGVQQPVVPKPYAPAPTPPISSQPFNPQPFVPAASTTQAPAVPLPSMPPASLTPTPGSFRSYSPANIYQKPWEQPQMVDKIPNVTRWTGGAPSSRSRPYVLDPSVQSGPAMGPYGTNPSVAPFSPTPSAAQVPTSVYQPQAAVFSQQQPQQPIGGVPYSQPGAGYGAGEPAPAPPMMPPNFAANNAPPGWNDPPTLKGTSRAQLPYYDLPKAEYQPQAPITHPIFGAVPAEAAPPVGPNMGMPMNGGYSDQSAAYSNLQQQQQIHQYNQQQQPLQQHQQQQQQPPQHSPVVKAEPAKPKGPVPEEHMYLQTVFNELRDRCMNAATNPQAKRKLEDVGRKLEVLYDALRENKLSPNTLSALHQMVQLVQTGNYTNGLHLHTQLVSGPDFSQISSFMPGLKVLLQLALQLGVYLQ</sequence>
<dbReference type="Pfam" id="PF12931">
    <property type="entry name" value="TPR_Sec16"/>
    <property type="match status" value="1"/>
</dbReference>
<keyword evidence="10" id="KW-0653">Protein transport</keyword>
<feature type="repeat" description="WD" evidence="17">
    <location>
        <begin position="116"/>
        <end position="158"/>
    </location>
</feature>
<feature type="compositionally biased region" description="Low complexity" evidence="18">
    <location>
        <begin position="1138"/>
        <end position="1164"/>
    </location>
</feature>
<evidence type="ECO:0000256" key="12">
    <source>
        <dbReference type="ARBA" id="ARBA00023329"/>
    </source>
</evidence>
<feature type="region of interest" description="Disordered" evidence="18">
    <location>
        <begin position="1136"/>
        <end position="1183"/>
    </location>
</feature>
<evidence type="ECO:0000313" key="20">
    <source>
        <dbReference type="EMBL" id="KAK7872937.1"/>
    </source>
</evidence>
<dbReference type="InterPro" id="IPR036322">
    <property type="entry name" value="WD40_repeat_dom_sf"/>
</dbReference>
<keyword evidence="12" id="KW-0968">Cytoplasmic vesicle</keyword>
<keyword evidence="7" id="KW-0677">Repeat</keyword>
<comment type="subcellular location">
    <subcellularLocation>
        <location evidence="1">Cytoplasmic vesicle membrane</location>
        <topology evidence="1">Peripheral membrane protein</topology>
        <orientation evidence="1">Cytoplasmic side</orientation>
    </subcellularLocation>
    <subcellularLocation>
        <location evidence="2">Endoplasmic reticulum membrane</location>
        <topology evidence="2">Peripheral membrane protein</topology>
    </subcellularLocation>
</comment>
<comment type="function">
    <text evidence="13">Component of the coat protein complex II (COPII) which promotes the formation of transport vesicles from the endoplasmic reticulum (ER). The coat has two main functions, the physical deformation of the endoplasmic reticulum membrane into vesicles and the selection of cargo molecules.</text>
</comment>
<dbReference type="Pfam" id="PF00400">
    <property type="entry name" value="WD40"/>
    <property type="match status" value="2"/>
</dbReference>
<evidence type="ECO:0000256" key="9">
    <source>
        <dbReference type="ARBA" id="ARBA00022892"/>
    </source>
</evidence>
<organism evidence="20 21">
    <name type="scientific">Gryllus longicercus</name>
    <dbReference type="NCBI Taxonomy" id="2509291"/>
    <lineage>
        <taxon>Eukaryota</taxon>
        <taxon>Metazoa</taxon>
        <taxon>Ecdysozoa</taxon>
        <taxon>Arthropoda</taxon>
        <taxon>Hexapoda</taxon>
        <taxon>Insecta</taxon>
        <taxon>Pterygota</taxon>
        <taxon>Neoptera</taxon>
        <taxon>Polyneoptera</taxon>
        <taxon>Orthoptera</taxon>
        <taxon>Ensifera</taxon>
        <taxon>Gryllidea</taxon>
        <taxon>Grylloidea</taxon>
        <taxon>Gryllidae</taxon>
        <taxon>Gryllinae</taxon>
        <taxon>Gryllus</taxon>
    </lineage>
</organism>
<comment type="caution">
    <text evidence="20">The sequence shown here is derived from an EMBL/GenBank/DDBJ whole genome shotgun (WGS) entry which is preliminary data.</text>
</comment>
<keyword evidence="6 17" id="KW-0853">WD repeat</keyword>
<evidence type="ECO:0000256" key="16">
    <source>
        <dbReference type="ARBA" id="ARBA00043112"/>
    </source>
</evidence>
<dbReference type="Gene3D" id="2.130.10.10">
    <property type="entry name" value="YVTN repeat-like/Quinoprotein amine dehydrogenase"/>
    <property type="match status" value="1"/>
</dbReference>
<evidence type="ECO:0000256" key="3">
    <source>
        <dbReference type="ARBA" id="ARBA00009358"/>
    </source>
</evidence>
<feature type="compositionally biased region" description="Polar residues" evidence="18">
    <location>
        <begin position="842"/>
        <end position="869"/>
    </location>
</feature>
<evidence type="ECO:0000256" key="5">
    <source>
        <dbReference type="ARBA" id="ARBA00022490"/>
    </source>
</evidence>
<dbReference type="PROSITE" id="PS50082">
    <property type="entry name" value="WD_REPEATS_2"/>
    <property type="match status" value="2"/>
</dbReference>
<dbReference type="GO" id="GO:0030127">
    <property type="term" value="C:COPII vesicle coat"/>
    <property type="evidence" value="ECO:0007669"/>
    <property type="project" value="TreeGrafter"/>
</dbReference>
<dbReference type="FunFam" id="1.25.40.1030:FF:000011">
    <property type="entry name" value="SEC31 homolog B, COPII coat complex component"/>
    <property type="match status" value="1"/>
</dbReference>
<dbReference type="InterPro" id="IPR015943">
    <property type="entry name" value="WD40/YVTN_repeat-like_dom_sf"/>
</dbReference>
<evidence type="ECO:0000256" key="18">
    <source>
        <dbReference type="SAM" id="MobiDB-lite"/>
    </source>
</evidence>
<evidence type="ECO:0000256" key="2">
    <source>
        <dbReference type="ARBA" id="ARBA00004406"/>
    </source>
</evidence>
<proteinExistence type="inferred from homology"/>
<dbReference type="Gene3D" id="1.20.940.10">
    <property type="entry name" value="Functional domain of the splicing factor Prp18"/>
    <property type="match status" value="1"/>
</dbReference>
<name>A0AAN9ZFZ6_9ORTH</name>
<evidence type="ECO:0000259" key="19">
    <source>
        <dbReference type="Pfam" id="PF12931"/>
    </source>
</evidence>
<dbReference type="GO" id="GO:0090110">
    <property type="term" value="P:COPII-coated vesicle cargo loading"/>
    <property type="evidence" value="ECO:0007669"/>
    <property type="project" value="TreeGrafter"/>
</dbReference>
<feature type="compositionally biased region" description="Low complexity" evidence="18">
    <location>
        <begin position="806"/>
        <end position="832"/>
    </location>
</feature>
<evidence type="ECO:0000256" key="4">
    <source>
        <dbReference type="ARBA" id="ARBA00022448"/>
    </source>
</evidence>
<keyword evidence="4" id="KW-0813">Transport</keyword>
<evidence type="ECO:0000256" key="14">
    <source>
        <dbReference type="ARBA" id="ARBA00039468"/>
    </source>
</evidence>
<dbReference type="InterPro" id="IPR024298">
    <property type="entry name" value="Sec16_Sec23-bd"/>
</dbReference>
<evidence type="ECO:0000256" key="6">
    <source>
        <dbReference type="ARBA" id="ARBA00022574"/>
    </source>
</evidence>
<evidence type="ECO:0000256" key="10">
    <source>
        <dbReference type="ARBA" id="ARBA00022927"/>
    </source>
</evidence>
<feature type="repeat" description="WD" evidence="17">
    <location>
        <begin position="253"/>
        <end position="286"/>
    </location>
</feature>
<keyword evidence="8" id="KW-0256">Endoplasmic reticulum</keyword>
<dbReference type="SMART" id="SM00320">
    <property type="entry name" value="WD40"/>
    <property type="match status" value="4"/>
</dbReference>
<keyword evidence="5" id="KW-0963">Cytoplasm</keyword>
<dbReference type="InterPro" id="IPR001680">
    <property type="entry name" value="WD40_rpt"/>
</dbReference>
<evidence type="ECO:0000256" key="1">
    <source>
        <dbReference type="ARBA" id="ARBA00004180"/>
    </source>
</evidence>
<evidence type="ECO:0000256" key="15">
    <source>
        <dbReference type="ARBA" id="ARBA00041470"/>
    </source>
</evidence>
<dbReference type="InterPro" id="IPR040251">
    <property type="entry name" value="SEC31-like"/>
</dbReference>
<dbReference type="PROSITE" id="PS50294">
    <property type="entry name" value="WD_REPEATS_REGION"/>
    <property type="match status" value="1"/>
</dbReference>
<dbReference type="FunFam" id="2.130.10.10:FF:000009">
    <property type="entry name" value="Protein transport protein Sec31A isoform A"/>
    <property type="match status" value="1"/>
</dbReference>
<dbReference type="FunFam" id="1.20.940.10:FF:000001">
    <property type="entry name" value="Protein transport protein Sec31A isoform A"/>
    <property type="match status" value="1"/>
</dbReference>
<feature type="compositionally biased region" description="Basic and acidic residues" evidence="18">
    <location>
        <begin position="1173"/>
        <end position="1183"/>
    </location>
</feature>
<feature type="region of interest" description="Disordered" evidence="18">
    <location>
        <begin position="806"/>
        <end position="882"/>
    </location>
</feature>
<evidence type="ECO:0000256" key="7">
    <source>
        <dbReference type="ARBA" id="ARBA00022737"/>
    </source>
</evidence>
<gene>
    <name evidence="20" type="ORF">R5R35_004256</name>
</gene>
<dbReference type="GO" id="GO:0015031">
    <property type="term" value="P:protein transport"/>
    <property type="evidence" value="ECO:0007669"/>
    <property type="project" value="UniProtKB-KW"/>
</dbReference>
<dbReference type="Gene3D" id="1.25.40.1030">
    <property type="match status" value="1"/>
</dbReference>
<evidence type="ECO:0000313" key="21">
    <source>
        <dbReference type="Proteomes" id="UP001378592"/>
    </source>
</evidence>
<evidence type="ECO:0000256" key="13">
    <source>
        <dbReference type="ARBA" id="ARBA00025471"/>
    </source>
</evidence>
<keyword evidence="11" id="KW-0472">Membrane</keyword>
<dbReference type="GO" id="GO:0070971">
    <property type="term" value="C:endoplasmic reticulum exit site"/>
    <property type="evidence" value="ECO:0007669"/>
    <property type="project" value="TreeGrafter"/>
</dbReference>
<feature type="domain" description="Sec16 Sec23-binding" evidence="19">
    <location>
        <begin position="581"/>
        <end position="776"/>
    </location>
</feature>
<dbReference type="GO" id="GO:0007029">
    <property type="term" value="P:endoplasmic reticulum organization"/>
    <property type="evidence" value="ECO:0007669"/>
    <property type="project" value="TreeGrafter"/>
</dbReference>
<keyword evidence="21" id="KW-1185">Reference proteome</keyword>
<dbReference type="PANTHER" id="PTHR13923:SF11">
    <property type="entry name" value="SECRETORY 31, ISOFORM D"/>
    <property type="match status" value="1"/>
</dbReference>
<dbReference type="GO" id="GO:0005198">
    <property type="term" value="F:structural molecule activity"/>
    <property type="evidence" value="ECO:0007669"/>
    <property type="project" value="TreeGrafter"/>
</dbReference>
<feature type="region of interest" description="Disordered" evidence="18">
    <location>
        <begin position="499"/>
        <end position="537"/>
    </location>
</feature>
<reference evidence="20 21" key="1">
    <citation type="submission" date="2024-03" db="EMBL/GenBank/DDBJ databases">
        <title>The genome assembly and annotation of the cricket Gryllus longicercus Weissman &amp; Gray.</title>
        <authorList>
            <person name="Szrajer S."/>
            <person name="Gray D."/>
            <person name="Ylla G."/>
        </authorList>
    </citation>
    <scope>NUCLEOTIDE SEQUENCE [LARGE SCALE GENOMIC DNA]</scope>
    <source>
        <strain evidence="20">DAG 2021-001</strain>
        <tissue evidence="20">Whole body minus gut</tissue>
    </source>
</reference>
<dbReference type="SUPFAM" id="SSF50978">
    <property type="entry name" value="WD40 repeat-like"/>
    <property type="match status" value="1"/>
</dbReference>
<dbReference type="EMBL" id="JAZDUA010000018">
    <property type="protein sequence ID" value="KAK7872937.1"/>
    <property type="molecule type" value="Genomic_DNA"/>
</dbReference>
<dbReference type="GO" id="GO:0005789">
    <property type="term" value="C:endoplasmic reticulum membrane"/>
    <property type="evidence" value="ECO:0007669"/>
    <property type="project" value="UniProtKB-SubCell"/>
</dbReference>
<evidence type="ECO:0000256" key="8">
    <source>
        <dbReference type="ARBA" id="ARBA00022824"/>
    </source>
</evidence>
<protein>
    <recommendedName>
        <fullName evidence="14">Protein transport protein Sec31A</fullName>
    </recommendedName>
    <alternativeName>
        <fullName evidence="16">SEC31-like protein 1</fullName>
    </alternativeName>
    <alternativeName>
        <fullName evidence="15">SEC31-related protein A</fullName>
    </alternativeName>
</protein>
<evidence type="ECO:0000256" key="17">
    <source>
        <dbReference type="PROSITE-ProRule" id="PRU00221"/>
    </source>
</evidence>
<evidence type="ECO:0000256" key="11">
    <source>
        <dbReference type="ARBA" id="ARBA00023136"/>
    </source>
</evidence>